<organism evidence="1 2">
    <name type="scientific">Croceitalea dokdonensis DOKDO 023</name>
    <dbReference type="NCBI Taxonomy" id="1300341"/>
    <lineage>
        <taxon>Bacteria</taxon>
        <taxon>Pseudomonadati</taxon>
        <taxon>Bacteroidota</taxon>
        <taxon>Flavobacteriia</taxon>
        <taxon>Flavobacteriales</taxon>
        <taxon>Flavobacteriaceae</taxon>
        <taxon>Croceitalea</taxon>
    </lineage>
</organism>
<dbReference type="RefSeq" id="WP_054558978.1">
    <property type="nucleotide sequence ID" value="NZ_LDJX01000003.1"/>
</dbReference>
<dbReference type="GO" id="GO:0009055">
    <property type="term" value="F:electron transfer activity"/>
    <property type="evidence" value="ECO:0007669"/>
    <property type="project" value="InterPro"/>
</dbReference>
<sequence>MQKRNLITFLSLLLAAVFLTVLFVAVTNSNKIEKEITPLATTIIELDEKTIASSGFVNDTGVSQVIQHCTQCHSSTLVTQNRLSEAGWKATIEWMQETQNLWDLGKNEERIIAYLAKNYGPTKKGRRQPIKGVEWYELD</sequence>
<reference evidence="1 2" key="1">
    <citation type="submission" date="2015-09" db="EMBL/GenBank/DDBJ databases">
        <title>Genome sequence of the marine flavobacterium Croceitalea dokdonensis DOKDO 023 that contains proton- and sodium-pumping rhodopsins.</title>
        <authorList>
            <person name="Kwon S.-K."/>
            <person name="Lee H.K."/>
            <person name="Kwak M.-J."/>
            <person name="Kim J.F."/>
        </authorList>
    </citation>
    <scope>NUCLEOTIDE SEQUENCE [LARGE SCALE GENOMIC DNA]</scope>
    <source>
        <strain evidence="1 2">DOKDO 023</strain>
    </source>
</reference>
<dbReference type="EMBL" id="LDJX01000003">
    <property type="protein sequence ID" value="KPM32200.1"/>
    <property type="molecule type" value="Genomic_DNA"/>
</dbReference>
<dbReference type="AlphaFoldDB" id="A0A0P7AUK7"/>
<dbReference type="STRING" id="1300341.I595_1849"/>
<name>A0A0P7AUK7_9FLAO</name>
<accession>A0A0P7AUK7</accession>
<comment type="caution">
    <text evidence="1">The sequence shown here is derived from an EMBL/GenBank/DDBJ whole genome shotgun (WGS) entry which is preliminary data.</text>
</comment>
<dbReference type="InterPro" id="IPR036909">
    <property type="entry name" value="Cyt_c-like_dom_sf"/>
</dbReference>
<evidence type="ECO:0000313" key="2">
    <source>
        <dbReference type="Proteomes" id="UP000050280"/>
    </source>
</evidence>
<dbReference type="Gene3D" id="1.10.760.10">
    <property type="entry name" value="Cytochrome c-like domain"/>
    <property type="match status" value="1"/>
</dbReference>
<keyword evidence="2" id="KW-1185">Reference proteome</keyword>
<dbReference type="PATRIC" id="fig|1300341.3.peg.2038"/>
<dbReference type="OrthoDB" id="9805828at2"/>
<proteinExistence type="predicted"/>
<gene>
    <name evidence="1" type="ORF">I595_1849</name>
</gene>
<protein>
    <submittedName>
        <fullName evidence="1">Monoheme cytochrome c</fullName>
    </submittedName>
</protein>
<dbReference type="Proteomes" id="UP000050280">
    <property type="component" value="Unassembled WGS sequence"/>
</dbReference>
<dbReference type="SUPFAM" id="SSF46626">
    <property type="entry name" value="Cytochrome c"/>
    <property type="match status" value="1"/>
</dbReference>
<evidence type="ECO:0000313" key="1">
    <source>
        <dbReference type="EMBL" id="KPM32200.1"/>
    </source>
</evidence>
<dbReference type="GO" id="GO:0020037">
    <property type="term" value="F:heme binding"/>
    <property type="evidence" value="ECO:0007669"/>
    <property type="project" value="InterPro"/>
</dbReference>